<dbReference type="RefSeq" id="XP_038053282.1">
    <property type="nucleotide sequence ID" value="XM_038197354.1"/>
</dbReference>
<organism evidence="2 3">
    <name type="scientific">Patiria miniata</name>
    <name type="common">Bat star</name>
    <name type="synonym">Asterina miniata</name>
    <dbReference type="NCBI Taxonomy" id="46514"/>
    <lineage>
        <taxon>Eukaryota</taxon>
        <taxon>Metazoa</taxon>
        <taxon>Echinodermata</taxon>
        <taxon>Eleutherozoa</taxon>
        <taxon>Asterozoa</taxon>
        <taxon>Asteroidea</taxon>
        <taxon>Valvatacea</taxon>
        <taxon>Valvatida</taxon>
        <taxon>Asterinidae</taxon>
        <taxon>Patiria</taxon>
    </lineage>
</organism>
<keyword evidence="1" id="KW-1133">Transmembrane helix</keyword>
<accession>A0A913ZNG9</accession>
<dbReference type="OrthoDB" id="421226at2759"/>
<dbReference type="SUPFAM" id="SSF81324">
    <property type="entry name" value="Voltage-gated potassium channels"/>
    <property type="match status" value="1"/>
</dbReference>
<dbReference type="GeneID" id="119725782"/>
<evidence type="ECO:0008006" key="4">
    <source>
        <dbReference type="Google" id="ProtNLM"/>
    </source>
</evidence>
<feature type="transmembrane region" description="Helical" evidence="1">
    <location>
        <begin position="75"/>
        <end position="97"/>
    </location>
</feature>
<dbReference type="GO" id="GO:0044877">
    <property type="term" value="F:protein-containing complex binding"/>
    <property type="evidence" value="ECO:0007669"/>
    <property type="project" value="TreeGrafter"/>
</dbReference>
<dbReference type="EnsemblMetazoa" id="XM_038197354.1">
    <property type="protein sequence ID" value="XP_038053282.1"/>
    <property type="gene ID" value="LOC119725782"/>
</dbReference>
<keyword evidence="1" id="KW-0472">Membrane</keyword>
<dbReference type="Gene3D" id="1.10.287.70">
    <property type="match status" value="1"/>
</dbReference>
<keyword evidence="3" id="KW-1185">Reference proteome</keyword>
<dbReference type="PANTHER" id="PTHR45638">
    <property type="entry name" value="CYCLIC NUCLEOTIDE-GATED CATION CHANNEL SUBUNIT A"/>
    <property type="match status" value="1"/>
</dbReference>
<evidence type="ECO:0000313" key="2">
    <source>
        <dbReference type="EnsemblMetazoa" id="XP_038053282.1"/>
    </source>
</evidence>
<protein>
    <recommendedName>
        <fullName evidence="4">Ion transport domain-containing protein</fullName>
    </recommendedName>
</protein>
<dbReference type="AlphaFoldDB" id="A0A913ZNG9"/>
<evidence type="ECO:0000256" key="1">
    <source>
        <dbReference type="SAM" id="Phobius"/>
    </source>
</evidence>
<dbReference type="OMA" id="AQFRWIN"/>
<evidence type="ECO:0000313" key="3">
    <source>
        <dbReference type="Proteomes" id="UP000887568"/>
    </source>
</evidence>
<reference evidence="2" key="1">
    <citation type="submission" date="2022-11" db="UniProtKB">
        <authorList>
            <consortium name="EnsemblMetazoa"/>
        </authorList>
    </citation>
    <scope>IDENTIFICATION</scope>
</reference>
<dbReference type="InterPro" id="IPR050866">
    <property type="entry name" value="CNG_cation_channel"/>
</dbReference>
<proteinExistence type="predicted"/>
<feature type="transmembrane region" description="Helical" evidence="1">
    <location>
        <begin position="48"/>
        <end position="69"/>
    </location>
</feature>
<dbReference type="PANTHER" id="PTHR45638:SF11">
    <property type="entry name" value="CYCLIC NUCLEOTIDE-GATED CATION CHANNEL SUBUNIT A"/>
    <property type="match status" value="1"/>
</dbReference>
<keyword evidence="1" id="KW-0812">Transmembrane</keyword>
<name>A0A913ZNG9_PATMI</name>
<sequence length="176" mass="20274">MSGTPSESVTLEVEEPLAGERTGLRASPSLDDQPQKWFLSPHTNRMQVWDTLVIVSAVFSFSLDLFMFAFDSKLVALWVLTYVGDAFFITDIFLRFFRGYMKDGILITDRHRIRRHYLKTTFCLDLYSVLPLDFIVFVEPGLGAAGIMKQLAQFRWINSFVRCSRLFSFFGKCSKI</sequence>
<dbReference type="Proteomes" id="UP000887568">
    <property type="component" value="Unplaced"/>
</dbReference>
<dbReference type="GO" id="GO:0005221">
    <property type="term" value="F:intracellularly cyclic nucleotide-activated monoatomic cation channel activity"/>
    <property type="evidence" value="ECO:0007669"/>
    <property type="project" value="InterPro"/>
</dbReference>